<organism evidence="7 8">
    <name type="scientific">Lichtheimia ornata</name>
    <dbReference type="NCBI Taxonomy" id="688661"/>
    <lineage>
        <taxon>Eukaryota</taxon>
        <taxon>Fungi</taxon>
        <taxon>Fungi incertae sedis</taxon>
        <taxon>Mucoromycota</taxon>
        <taxon>Mucoromycotina</taxon>
        <taxon>Mucoromycetes</taxon>
        <taxon>Mucorales</taxon>
        <taxon>Lichtheimiaceae</taxon>
        <taxon>Lichtheimia</taxon>
    </lineage>
</organism>
<dbReference type="PANTHER" id="PTHR24346:SF30">
    <property type="entry name" value="MATERNAL EMBRYONIC LEUCINE ZIPPER KINASE"/>
    <property type="match status" value="1"/>
</dbReference>
<proteinExistence type="inferred from homology"/>
<dbReference type="InterPro" id="IPR008271">
    <property type="entry name" value="Ser/Thr_kinase_AS"/>
</dbReference>
<dbReference type="Gene3D" id="1.10.510.10">
    <property type="entry name" value="Transferase(Phosphotransferase) domain 1"/>
    <property type="match status" value="1"/>
</dbReference>
<evidence type="ECO:0000256" key="2">
    <source>
        <dbReference type="ARBA" id="ARBA00022840"/>
    </source>
</evidence>
<feature type="binding site" evidence="3">
    <location>
        <position position="58"/>
    </location>
    <ligand>
        <name>ATP</name>
        <dbReference type="ChEBI" id="CHEBI:30616"/>
    </ligand>
</feature>
<evidence type="ECO:0000256" key="3">
    <source>
        <dbReference type="PROSITE-ProRule" id="PRU10141"/>
    </source>
</evidence>
<feature type="domain" description="Protein kinase" evidence="6">
    <location>
        <begin position="29"/>
        <end position="292"/>
    </location>
</feature>
<reference evidence="7 8" key="1">
    <citation type="submission" date="2023-03" db="EMBL/GenBank/DDBJ databases">
        <title>Genome sequence of Lichtheimia ornata CBS 291.66.</title>
        <authorList>
            <person name="Mohabir J.T."/>
            <person name="Shea T.P."/>
            <person name="Kurbessoian T."/>
            <person name="Berby B."/>
            <person name="Fontaine J."/>
            <person name="Livny J."/>
            <person name="Gnirke A."/>
            <person name="Stajich J.E."/>
            <person name="Cuomo C.A."/>
        </authorList>
    </citation>
    <scope>NUCLEOTIDE SEQUENCE [LARGE SCALE GENOMIC DNA]</scope>
    <source>
        <strain evidence="7">CBS 291.66</strain>
    </source>
</reference>
<name>A0AAD7V7D4_9FUNG</name>
<keyword evidence="1 3" id="KW-0547">Nucleotide-binding</keyword>
<dbReference type="SMART" id="SM00220">
    <property type="entry name" value="S_TKc"/>
    <property type="match status" value="1"/>
</dbReference>
<feature type="compositionally biased region" description="Low complexity" evidence="5">
    <location>
        <begin position="396"/>
        <end position="408"/>
    </location>
</feature>
<dbReference type="Proteomes" id="UP001234581">
    <property type="component" value="Unassembled WGS sequence"/>
</dbReference>
<evidence type="ECO:0000256" key="1">
    <source>
        <dbReference type="ARBA" id="ARBA00022741"/>
    </source>
</evidence>
<dbReference type="GO" id="GO:0005524">
    <property type="term" value="F:ATP binding"/>
    <property type="evidence" value="ECO:0007669"/>
    <property type="project" value="UniProtKB-UniRule"/>
</dbReference>
<dbReference type="InterPro" id="IPR000719">
    <property type="entry name" value="Prot_kinase_dom"/>
</dbReference>
<dbReference type="GeneID" id="83210800"/>
<dbReference type="RefSeq" id="XP_058345657.1">
    <property type="nucleotide sequence ID" value="XM_058483458.1"/>
</dbReference>
<dbReference type="GO" id="GO:0035556">
    <property type="term" value="P:intracellular signal transduction"/>
    <property type="evidence" value="ECO:0007669"/>
    <property type="project" value="TreeGrafter"/>
</dbReference>
<dbReference type="PROSITE" id="PS00107">
    <property type="entry name" value="PROTEIN_KINASE_ATP"/>
    <property type="match status" value="1"/>
</dbReference>
<dbReference type="GO" id="GO:0004674">
    <property type="term" value="F:protein serine/threonine kinase activity"/>
    <property type="evidence" value="ECO:0007669"/>
    <property type="project" value="UniProtKB-KW"/>
</dbReference>
<dbReference type="PROSITE" id="PS00108">
    <property type="entry name" value="PROTEIN_KINASE_ST"/>
    <property type="match status" value="1"/>
</dbReference>
<dbReference type="InterPro" id="IPR017441">
    <property type="entry name" value="Protein_kinase_ATP_BS"/>
</dbReference>
<dbReference type="PROSITE" id="PS50011">
    <property type="entry name" value="PROTEIN_KINASE_DOM"/>
    <property type="match status" value="1"/>
</dbReference>
<dbReference type="Pfam" id="PF00069">
    <property type="entry name" value="Pkinase"/>
    <property type="match status" value="1"/>
</dbReference>
<dbReference type="GO" id="GO:0005737">
    <property type="term" value="C:cytoplasm"/>
    <property type="evidence" value="ECO:0007669"/>
    <property type="project" value="TreeGrafter"/>
</dbReference>
<evidence type="ECO:0000259" key="6">
    <source>
        <dbReference type="PROSITE" id="PS50011"/>
    </source>
</evidence>
<dbReference type="InterPro" id="IPR011009">
    <property type="entry name" value="Kinase-like_dom_sf"/>
</dbReference>
<comment type="similarity">
    <text evidence="4">Belongs to the protein kinase superfamily.</text>
</comment>
<protein>
    <recommendedName>
        <fullName evidence="6">Protein kinase domain-containing protein</fullName>
    </recommendedName>
</protein>
<evidence type="ECO:0000256" key="4">
    <source>
        <dbReference type="RuleBase" id="RU000304"/>
    </source>
</evidence>
<gene>
    <name evidence="7" type="ORF">O0I10_003387</name>
</gene>
<comment type="caution">
    <text evidence="7">The sequence shown here is derived from an EMBL/GenBank/DDBJ whole genome shotgun (WGS) entry which is preliminary data.</text>
</comment>
<dbReference type="FunFam" id="1.10.510.10:FF:000571">
    <property type="entry name" value="Maternal embryonic leucine zipper kinase"/>
    <property type="match status" value="1"/>
</dbReference>
<evidence type="ECO:0000256" key="5">
    <source>
        <dbReference type="SAM" id="MobiDB-lite"/>
    </source>
</evidence>
<keyword evidence="4" id="KW-0723">Serine/threonine-protein kinase</keyword>
<dbReference type="FunFam" id="3.30.200.20:FF:000042">
    <property type="entry name" value="Aurora kinase A"/>
    <property type="match status" value="1"/>
</dbReference>
<dbReference type="PANTHER" id="PTHR24346">
    <property type="entry name" value="MAP/MICROTUBULE AFFINITY-REGULATING KINASE"/>
    <property type="match status" value="1"/>
</dbReference>
<keyword evidence="8" id="KW-1185">Reference proteome</keyword>
<dbReference type="SUPFAM" id="SSF56112">
    <property type="entry name" value="Protein kinase-like (PK-like)"/>
    <property type="match status" value="1"/>
</dbReference>
<dbReference type="AlphaFoldDB" id="A0AAD7V7D4"/>
<keyword evidence="2 3" id="KW-0067">ATP-binding</keyword>
<keyword evidence="4" id="KW-0808">Transferase</keyword>
<feature type="region of interest" description="Disordered" evidence="5">
    <location>
        <begin position="393"/>
        <end position="415"/>
    </location>
</feature>
<dbReference type="EMBL" id="JARTCD010000011">
    <property type="protein sequence ID" value="KAJ8660744.1"/>
    <property type="molecule type" value="Genomic_DNA"/>
</dbReference>
<keyword evidence="4" id="KW-0418">Kinase</keyword>
<evidence type="ECO:0000313" key="7">
    <source>
        <dbReference type="EMBL" id="KAJ8660744.1"/>
    </source>
</evidence>
<accession>A0AAD7V7D4</accession>
<sequence>MIHKQQQQQRNNHHRHTTLMPGSIVHDEIQIIKTLGVGAYGKVYLGQDLKTKQRYAIKALQQRQLDDHQRALQRNEMILHSKLIHPNVIRLERIIKHNECVHMVLEHCAEGDLFSAITERNLYHGNHALIRQVFLQLIDAVQYCHQQHVYHRDLKPENILVFDNGRTLKIADFGLATSQAIAKDFGCGSTFYFSPECQGDDVHLSNGYATAPNDIWSLGVILVNLAASRNPWRQACLDDDTFRAYLADRDYLLKVLPISRELNGIIKRIFCIDPKRRISLEELRESILHCKYFTRTSQVERAETNTSCKLQNIFPLTPPTTPGEAANERLAGGFFPPTPGSCSSFISSSEHDNGGHELATPAASNSSCQDHCVSKLATCSSQRLDIRSTSLWKALQQQQQSPMPLSTSPSPPISP</sequence>
<evidence type="ECO:0000313" key="8">
    <source>
        <dbReference type="Proteomes" id="UP001234581"/>
    </source>
</evidence>